<name>A0ABT1Z708_9ACTN</name>
<dbReference type="InterPro" id="IPR051401">
    <property type="entry name" value="GtrA_CellWall_Glycosyl"/>
</dbReference>
<feature type="transmembrane region" description="Helical" evidence="6">
    <location>
        <begin position="12"/>
        <end position="32"/>
    </location>
</feature>
<dbReference type="EMBL" id="JANSKA010000002">
    <property type="protein sequence ID" value="MCR9035991.1"/>
    <property type="molecule type" value="Genomic_DNA"/>
</dbReference>
<keyword evidence="3 6" id="KW-0812">Transmembrane</keyword>
<feature type="transmembrane region" description="Helical" evidence="6">
    <location>
        <begin position="104"/>
        <end position="121"/>
    </location>
</feature>
<evidence type="ECO:0000256" key="6">
    <source>
        <dbReference type="SAM" id="Phobius"/>
    </source>
</evidence>
<dbReference type="Proteomes" id="UP001204320">
    <property type="component" value="Unassembled WGS sequence"/>
</dbReference>
<comment type="subcellular location">
    <subcellularLocation>
        <location evidence="1">Membrane</location>
        <topology evidence="1">Multi-pass membrane protein</topology>
    </subcellularLocation>
</comment>
<keyword evidence="4 6" id="KW-1133">Transmembrane helix</keyword>
<comment type="similarity">
    <text evidence="2">Belongs to the GtrA family.</text>
</comment>
<dbReference type="InterPro" id="IPR007267">
    <property type="entry name" value="GtrA_DPMS_TM"/>
</dbReference>
<dbReference type="PANTHER" id="PTHR38459:SF6">
    <property type="entry name" value="ARABINOGALACTAN BIOSYNTHESIS RECRUITING PROTEIN RV3789"/>
    <property type="match status" value="1"/>
</dbReference>
<dbReference type="Pfam" id="PF04138">
    <property type="entry name" value="GtrA_DPMS_TM"/>
    <property type="match status" value="1"/>
</dbReference>
<feature type="transmembrane region" description="Helical" evidence="6">
    <location>
        <begin position="38"/>
        <end position="56"/>
    </location>
</feature>
<evidence type="ECO:0000256" key="2">
    <source>
        <dbReference type="ARBA" id="ARBA00009399"/>
    </source>
</evidence>
<feature type="transmembrane region" description="Helical" evidence="6">
    <location>
        <begin position="68"/>
        <end position="92"/>
    </location>
</feature>
<evidence type="ECO:0000256" key="3">
    <source>
        <dbReference type="ARBA" id="ARBA00022692"/>
    </source>
</evidence>
<evidence type="ECO:0000313" key="8">
    <source>
        <dbReference type="EMBL" id="MCR9035991.1"/>
    </source>
</evidence>
<evidence type="ECO:0000259" key="7">
    <source>
        <dbReference type="Pfam" id="PF04138"/>
    </source>
</evidence>
<reference evidence="8 9" key="1">
    <citation type="submission" date="2022-08" db="EMBL/GenBank/DDBJ databases">
        <title>Tractidigestivibacter montrealensis type strain KD21.</title>
        <authorList>
            <person name="Diop K."/>
            <person name="Richard C."/>
            <person name="Routy B."/>
        </authorList>
    </citation>
    <scope>NUCLEOTIDE SEQUENCE [LARGE SCALE GENOMIC DNA]</scope>
    <source>
        <strain evidence="8 9">KD21</strain>
    </source>
</reference>
<evidence type="ECO:0000313" key="9">
    <source>
        <dbReference type="Proteomes" id="UP001204320"/>
    </source>
</evidence>
<organism evidence="8 9">
    <name type="scientific">Tractidigestivibacter montrealensis</name>
    <dbReference type="NCBI Taxonomy" id="2972466"/>
    <lineage>
        <taxon>Bacteria</taxon>
        <taxon>Bacillati</taxon>
        <taxon>Actinomycetota</taxon>
        <taxon>Coriobacteriia</taxon>
        <taxon>Coriobacteriales</taxon>
        <taxon>Atopobiaceae</taxon>
        <taxon>Tractidigestivibacter</taxon>
    </lineage>
</organism>
<keyword evidence="5 6" id="KW-0472">Membrane</keyword>
<evidence type="ECO:0000256" key="5">
    <source>
        <dbReference type="ARBA" id="ARBA00023136"/>
    </source>
</evidence>
<protein>
    <submittedName>
        <fullName evidence="8">GtrA family protein</fullName>
    </submittedName>
</protein>
<evidence type="ECO:0000256" key="4">
    <source>
        <dbReference type="ARBA" id="ARBA00022989"/>
    </source>
</evidence>
<accession>A0ABT1Z708</accession>
<evidence type="ECO:0000256" key="1">
    <source>
        <dbReference type="ARBA" id="ARBA00004141"/>
    </source>
</evidence>
<keyword evidence="9" id="KW-1185">Reference proteome</keyword>
<sequence>MHQAFRQLVSYALLGCVCSAVDMLVFLALTSLGSLEPLAANAASVTAGLTLSFFLNRKYTFHVTDSPVRRYVVFFCVGLCGMFVQELVIAALTMQAAQPVSTPFVAKLVALVTAGLMQFVLNRSVTFRQR</sequence>
<dbReference type="RefSeq" id="WP_117651516.1">
    <property type="nucleotide sequence ID" value="NZ_JANSKA010000002.1"/>
</dbReference>
<proteinExistence type="inferred from homology"/>
<dbReference type="PANTHER" id="PTHR38459">
    <property type="entry name" value="PROPHAGE BACTOPRENOL-LINKED GLUCOSE TRANSLOCASE HOMOLOG"/>
    <property type="match status" value="1"/>
</dbReference>
<comment type="caution">
    <text evidence="8">The sequence shown here is derived from an EMBL/GenBank/DDBJ whole genome shotgun (WGS) entry which is preliminary data.</text>
</comment>
<gene>
    <name evidence="8" type="ORF">NVS32_03395</name>
</gene>
<feature type="domain" description="GtrA/DPMS transmembrane" evidence="7">
    <location>
        <begin position="11"/>
        <end position="95"/>
    </location>
</feature>